<dbReference type="EMBL" id="CP042304">
    <property type="protein sequence ID" value="QDZ09800.1"/>
    <property type="molecule type" value="Genomic_DNA"/>
</dbReference>
<dbReference type="KEGG" id="dea:FPZ08_02990"/>
<dbReference type="OrthoDB" id="3771157at2"/>
<evidence type="ECO:0000313" key="3">
    <source>
        <dbReference type="Proteomes" id="UP000315364"/>
    </source>
</evidence>
<evidence type="ECO:0000259" key="1">
    <source>
        <dbReference type="Pfam" id="PF24793"/>
    </source>
</evidence>
<dbReference type="Pfam" id="PF24793">
    <property type="entry name" value="GINT1_N"/>
    <property type="match status" value="1"/>
</dbReference>
<dbReference type="AlphaFoldDB" id="A0A5B8LRF7"/>
<gene>
    <name evidence="2" type="ORF">FPZ08_02990</name>
</gene>
<reference evidence="2 3" key="1">
    <citation type="submission" date="2019-07" db="EMBL/GenBank/DDBJ databases">
        <title>Full genome sequence of Devosia sp. Gsoil 520.</title>
        <authorList>
            <person name="Im W.-T."/>
        </authorList>
    </citation>
    <scope>NUCLEOTIDE SEQUENCE [LARGE SCALE GENOMIC DNA]</scope>
    <source>
        <strain evidence="2 3">Gsoil 520</strain>
    </source>
</reference>
<name>A0A5B8LRF7_9HYPH</name>
<dbReference type="Gene3D" id="2.115.10.20">
    <property type="entry name" value="Glycosyl hydrolase domain, family 43"/>
    <property type="match status" value="1"/>
</dbReference>
<sequence length="460" mass="49912">MLLRNRLRAQGYQADLCEGENGAHRASVFNRILSLEAKRFGPCLASRASVADTTSSADADLVIDLTGRVARQDRRTLSLTIAGQSSVSAGFAEMFASGDLPELVVWRGGAAVASATPMISNMLWLSRAADELLAGAAALLEQATHRYFAGKLSPVAIADTPPPRHGFLRHYLPHAARAAFRQASARLGRRRPFYWQVGYRQAAGFTPEQADLGPAVFTVLPDDGERFYADPFLFAHDGQTFLFVEEFPYALGRGVVSVSMLEPAGHFGRPRIVLEEAYHLSYPQVIAHAGEIFMLPESGGAKRLVLYRAETFPERWVVDTVLLEGVDINDATLIRRDGLFYLFATMRVGPGSASDTMVVYSAADLRGPYTPHRLNPIAIDRSGARPGGTILSQDGRFWLKVQDGTKRYGGGLGLREILQLDADDVRLGPVLPIAAPITSRFAAIHTFNSAAGLEVVDSAG</sequence>
<dbReference type="SUPFAM" id="SSF75005">
    <property type="entry name" value="Arabinanase/levansucrase/invertase"/>
    <property type="match status" value="1"/>
</dbReference>
<protein>
    <recommendedName>
        <fullName evidence="1">Glucosamine inositolphosphorylceramide transferase 1 N-terminal domain-containing protein</fullName>
    </recommendedName>
</protein>
<dbReference type="Proteomes" id="UP000315364">
    <property type="component" value="Chromosome"/>
</dbReference>
<evidence type="ECO:0000313" key="2">
    <source>
        <dbReference type="EMBL" id="QDZ09800.1"/>
    </source>
</evidence>
<proteinExistence type="predicted"/>
<dbReference type="InterPro" id="IPR023296">
    <property type="entry name" value="Glyco_hydro_beta-prop_sf"/>
</dbReference>
<dbReference type="RefSeq" id="WP_146288609.1">
    <property type="nucleotide sequence ID" value="NZ_CP042304.1"/>
</dbReference>
<dbReference type="InterPro" id="IPR056442">
    <property type="entry name" value="GINT1_N"/>
</dbReference>
<organism evidence="2 3">
    <name type="scientific">Devosia ginsengisoli</name>
    <dbReference type="NCBI Taxonomy" id="400770"/>
    <lineage>
        <taxon>Bacteria</taxon>
        <taxon>Pseudomonadati</taxon>
        <taxon>Pseudomonadota</taxon>
        <taxon>Alphaproteobacteria</taxon>
        <taxon>Hyphomicrobiales</taxon>
        <taxon>Devosiaceae</taxon>
        <taxon>Devosia</taxon>
    </lineage>
</organism>
<keyword evidence="3" id="KW-1185">Reference proteome</keyword>
<feature type="domain" description="Glucosamine inositolphosphorylceramide transferase 1 N-terminal" evidence="1">
    <location>
        <begin position="226"/>
        <end position="424"/>
    </location>
</feature>
<accession>A0A5B8LRF7</accession>